<reference evidence="2" key="1">
    <citation type="submission" date="2023-03" db="EMBL/GenBank/DDBJ databases">
        <title>Massive genome expansion in bonnet fungi (Mycena s.s.) driven by repeated elements and novel gene families across ecological guilds.</title>
        <authorList>
            <consortium name="Lawrence Berkeley National Laboratory"/>
            <person name="Harder C.B."/>
            <person name="Miyauchi S."/>
            <person name="Viragh M."/>
            <person name="Kuo A."/>
            <person name="Thoen E."/>
            <person name="Andreopoulos B."/>
            <person name="Lu D."/>
            <person name="Skrede I."/>
            <person name="Drula E."/>
            <person name="Henrissat B."/>
            <person name="Morin E."/>
            <person name="Kohler A."/>
            <person name="Barry K."/>
            <person name="LaButti K."/>
            <person name="Morin E."/>
            <person name="Salamov A."/>
            <person name="Lipzen A."/>
            <person name="Mereny Z."/>
            <person name="Hegedus B."/>
            <person name="Baldrian P."/>
            <person name="Stursova M."/>
            <person name="Weitz H."/>
            <person name="Taylor A."/>
            <person name="Grigoriev I.V."/>
            <person name="Nagy L.G."/>
            <person name="Martin F."/>
            <person name="Kauserud H."/>
        </authorList>
    </citation>
    <scope>NUCLEOTIDE SEQUENCE</scope>
    <source>
        <strain evidence="2">9284</strain>
    </source>
</reference>
<dbReference type="Proteomes" id="UP001221142">
    <property type="component" value="Unassembled WGS sequence"/>
</dbReference>
<protein>
    <submittedName>
        <fullName evidence="2">Uncharacterized protein</fullName>
    </submittedName>
</protein>
<gene>
    <name evidence="2" type="ORF">FB45DRAFT_873005</name>
</gene>
<accession>A0AAD7BC63</accession>
<proteinExistence type="predicted"/>
<evidence type="ECO:0000313" key="3">
    <source>
        <dbReference type="Proteomes" id="UP001221142"/>
    </source>
</evidence>
<dbReference type="EMBL" id="JARKIF010000022">
    <property type="protein sequence ID" value="KAJ7616545.1"/>
    <property type="molecule type" value="Genomic_DNA"/>
</dbReference>
<keyword evidence="3" id="KW-1185">Reference proteome</keyword>
<feature type="region of interest" description="Disordered" evidence="1">
    <location>
        <begin position="1"/>
        <end position="39"/>
    </location>
</feature>
<evidence type="ECO:0000313" key="2">
    <source>
        <dbReference type="EMBL" id="KAJ7616545.1"/>
    </source>
</evidence>
<sequence length="633" mass="70401">MYHHGSSLRMRRLRNSTTLDIRTSVSSTSKKESEPKTSGYCNTRVHDWDMICIRYMSYLLNPHPRTNSTREAALEYIQNLKIRGGENQEIAVGIFEASSLHRLEPKNKESRSPSISELGMGRILMNGGVWIEVEVVDCWREGREMVDTGIYNRLDLDQHATAGNPLDTESSVPYGALTVPSWVAGLRVPARAGTELPCGNQPPQGYCEGTVRHRTFGYPRPKKLITIGTRKPGITPVFVTTVGGKPLKRKKKRGNPSVSIRLKGAVPQDDSGLGFDTIPEYVGVDCGSSNSQLSFEASFWDPRALSVVNRFQFSSVKPSEESIFAGKSLNSDEMLATRALAELGRGGQMDSQSKVSRWCLRLLDPFDCTELNKRDTCGTRLNLHSEGRLSDVNDEHDRVLWDTKLTLEIEAGLGHLDCLGNKGALLHRVWKGNEQENFAIDTDYSPCTSPAETVILSASCWTLSTLMPARPWTTAEQFEWLSETIITYREHHACQTLFKFWPDWFKGWFQRWPEENTLGLPTQTGDADVPALSDDDQKRLGLAVDARNKLGFIGRFPARMGSYFFDDVSAGGGIISIQAFLQLCEIIIGASFPFPVDSCQTAVHLGQSGPWRLDTSPSGTAAPQDRGIIVHPR</sequence>
<dbReference type="AlphaFoldDB" id="A0AAD7BC63"/>
<name>A0AAD7BC63_9AGAR</name>
<organism evidence="2 3">
    <name type="scientific">Roridomyces roridus</name>
    <dbReference type="NCBI Taxonomy" id="1738132"/>
    <lineage>
        <taxon>Eukaryota</taxon>
        <taxon>Fungi</taxon>
        <taxon>Dikarya</taxon>
        <taxon>Basidiomycota</taxon>
        <taxon>Agaricomycotina</taxon>
        <taxon>Agaricomycetes</taxon>
        <taxon>Agaricomycetidae</taxon>
        <taxon>Agaricales</taxon>
        <taxon>Marasmiineae</taxon>
        <taxon>Mycenaceae</taxon>
        <taxon>Roridomyces</taxon>
    </lineage>
</organism>
<comment type="caution">
    <text evidence="2">The sequence shown here is derived from an EMBL/GenBank/DDBJ whole genome shotgun (WGS) entry which is preliminary data.</text>
</comment>
<evidence type="ECO:0000256" key="1">
    <source>
        <dbReference type="SAM" id="MobiDB-lite"/>
    </source>
</evidence>